<dbReference type="Pfam" id="PF18962">
    <property type="entry name" value="Por_Secre_tail"/>
    <property type="match status" value="1"/>
</dbReference>
<dbReference type="SUPFAM" id="SSF69318">
    <property type="entry name" value="Integrin alpha N-terminal domain"/>
    <property type="match status" value="2"/>
</dbReference>
<dbReference type="InterPro" id="IPR026444">
    <property type="entry name" value="Secre_tail"/>
</dbReference>
<name>A0A098SBU6_9BACT</name>
<evidence type="ECO:0000313" key="4">
    <source>
        <dbReference type="Proteomes" id="UP000029736"/>
    </source>
</evidence>
<dbReference type="Proteomes" id="UP000029736">
    <property type="component" value="Unassembled WGS sequence"/>
</dbReference>
<dbReference type="NCBIfam" id="TIGR04183">
    <property type="entry name" value="Por_Secre_tail"/>
    <property type="match status" value="1"/>
</dbReference>
<dbReference type="PANTHER" id="PTHR44103:SF1">
    <property type="entry name" value="PROPROTEIN CONVERTASE P"/>
    <property type="match status" value="1"/>
</dbReference>
<dbReference type="InterPro" id="IPR013517">
    <property type="entry name" value="FG-GAP"/>
</dbReference>
<reference evidence="3 4" key="1">
    <citation type="journal article" date="2014" name="Int. J. Syst. Evol. Microbiol.">
        <title>Phaeodactylibacter xiamenensis gen. nov., sp. nov., a member of the family Saprospiraceae isolated from the marine alga Phaeodactylum tricornutum.</title>
        <authorList>
            <person name="Chen Z.Jr."/>
            <person name="Lei X."/>
            <person name="Lai Q."/>
            <person name="Li Y."/>
            <person name="Zhang B."/>
            <person name="Zhang J."/>
            <person name="Zhang H."/>
            <person name="Yang L."/>
            <person name="Zheng W."/>
            <person name="Tian Y."/>
            <person name="Yu Z."/>
            <person name="Xu H.Jr."/>
            <person name="Zheng T."/>
        </authorList>
    </citation>
    <scope>NUCLEOTIDE SEQUENCE [LARGE SCALE GENOMIC DNA]</scope>
    <source>
        <strain evidence="3 4">KD52</strain>
    </source>
</reference>
<proteinExistence type="predicted"/>
<dbReference type="STRING" id="1524460.IX84_07460"/>
<comment type="caution">
    <text evidence="3">The sequence shown here is derived from an EMBL/GenBank/DDBJ whole genome shotgun (WGS) entry which is preliminary data.</text>
</comment>
<organism evidence="3 4">
    <name type="scientific">Phaeodactylibacter xiamenensis</name>
    <dbReference type="NCBI Taxonomy" id="1524460"/>
    <lineage>
        <taxon>Bacteria</taxon>
        <taxon>Pseudomonadati</taxon>
        <taxon>Bacteroidota</taxon>
        <taxon>Saprospiria</taxon>
        <taxon>Saprospirales</taxon>
        <taxon>Haliscomenobacteraceae</taxon>
        <taxon>Phaeodactylibacter</taxon>
    </lineage>
</organism>
<keyword evidence="1" id="KW-0732">Signal</keyword>
<dbReference type="AlphaFoldDB" id="A0A098SBU6"/>
<dbReference type="PANTHER" id="PTHR44103">
    <property type="entry name" value="PROPROTEIN CONVERTASE P"/>
    <property type="match status" value="1"/>
</dbReference>
<sequence length="819" mass="87135">MIGGVTEGQALFLDVDNDGDMDLLFNGLLTETQLYINDGTGHLTEDTEIPFTDVIWGSIAHADVDGDDDQDVFISGQAGGASRVSELYINDGVGGFSKSAENTFKGVAGSSVFFGDIDQDGDQDLLVSGKDTLNNYSNLVYQNDGTGIFSPLSTSFESMESWAVALCDIDNDDNLDVLISNSQGSALFTNDGTGQFNEDSMALFPGILYSRLAFSDLDNDGDVDFLISGTNSAGDKESRLYTNTGSGQFEVLQNSPFEDWRAYAATFFDADGDGDHDLLIGGINGASESVTTLFLYEENEGFTEMPAIGKGADILATADITGDSTIDVFIGGNGSETGDLEPFSDLFTNDGTGQLIKIPSSLFEQAGSNAMEFADFDGDGDKDLILTGCEGASLAGIYLNDGTGHFSLQADMPLSGICNGDLKVSDFDMDGDQDVFLIGNISGQTSVAKMYINDGSGNFGELSDTPFTGLAYSTVTSSDVDGDGDEDMLITGENSLYLPVTIFYRNDGGGSYTEITDVPFEGVDRGDAQFFDIDNDGDQDLLISGRTSLAIDGRISKLYKNDGAGHFTLLDNTPFAPVYQSAMDFSDIDNDGDQDLLIAGTNADYPFGISKLYRNDGTGHFTEVQDTPFKGVKSGSVVFADVDNDGDEDLLLTGTYGLPPNPTTDLYLNDGMGNFEEYPYPPFEDVNYGVAKAADIDGDGDLDVMVTGLNMSGKPISKLYINNSSPTGTSEKTDTAIDFLLFPNPALSGKVTLAFKGGGTEQAMVNMLDLQGRLLRQYRVPDGSASREAMLNLDGLPAGIYLVQLIAGGKAGVQKLVKW</sequence>
<evidence type="ECO:0000313" key="3">
    <source>
        <dbReference type="EMBL" id="KGE88512.1"/>
    </source>
</evidence>
<feature type="domain" description="Secretion system C-terminal sorting" evidence="2">
    <location>
        <begin position="741"/>
        <end position="817"/>
    </location>
</feature>
<dbReference type="InterPro" id="IPR028994">
    <property type="entry name" value="Integrin_alpha_N"/>
</dbReference>
<accession>A0A098SBU6</accession>
<protein>
    <recommendedName>
        <fullName evidence="2">Secretion system C-terminal sorting domain-containing protein</fullName>
    </recommendedName>
</protein>
<keyword evidence="4" id="KW-1185">Reference proteome</keyword>
<dbReference type="Pfam" id="PF13517">
    <property type="entry name" value="FG-GAP_3"/>
    <property type="match status" value="5"/>
</dbReference>
<evidence type="ECO:0000259" key="2">
    <source>
        <dbReference type="Pfam" id="PF18962"/>
    </source>
</evidence>
<evidence type="ECO:0000256" key="1">
    <source>
        <dbReference type="ARBA" id="ARBA00022729"/>
    </source>
</evidence>
<gene>
    <name evidence="3" type="ORF">IX84_07460</name>
</gene>
<dbReference type="EMBL" id="JPOS01000018">
    <property type="protein sequence ID" value="KGE88512.1"/>
    <property type="molecule type" value="Genomic_DNA"/>
</dbReference>
<dbReference type="Gene3D" id="2.130.10.130">
    <property type="entry name" value="Integrin alpha, N-terminal"/>
    <property type="match status" value="3"/>
</dbReference>